<evidence type="ECO:0000313" key="8">
    <source>
        <dbReference type="Proteomes" id="UP001143307"/>
    </source>
</evidence>
<evidence type="ECO:0000256" key="2">
    <source>
        <dbReference type="ARBA" id="ARBA00022833"/>
    </source>
</evidence>
<keyword evidence="3" id="KW-0560">Oxidoreductase</keyword>
<dbReference type="InterPro" id="IPR013154">
    <property type="entry name" value="ADH-like_N"/>
</dbReference>
<dbReference type="InterPro" id="IPR050129">
    <property type="entry name" value="Zn_alcohol_dh"/>
</dbReference>
<dbReference type="Pfam" id="PF00107">
    <property type="entry name" value="ADH_zinc_N"/>
    <property type="match status" value="1"/>
</dbReference>
<protein>
    <submittedName>
        <fullName evidence="7">Zinc-binding dehydrogenase</fullName>
    </submittedName>
</protein>
<dbReference type="SUPFAM" id="SSF51735">
    <property type="entry name" value="NAD(P)-binding Rossmann-fold domains"/>
    <property type="match status" value="1"/>
</dbReference>
<dbReference type="Proteomes" id="UP001143307">
    <property type="component" value="Unassembled WGS sequence"/>
</dbReference>
<proteinExistence type="inferred from homology"/>
<evidence type="ECO:0000256" key="3">
    <source>
        <dbReference type="ARBA" id="ARBA00023002"/>
    </source>
</evidence>
<dbReference type="SUPFAM" id="SSF50129">
    <property type="entry name" value="GroES-like"/>
    <property type="match status" value="1"/>
</dbReference>
<evidence type="ECO:0000256" key="4">
    <source>
        <dbReference type="RuleBase" id="RU361277"/>
    </source>
</evidence>
<evidence type="ECO:0000313" key="7">
    <source>
        <dbReference type="EMBL" id="MCX2972071.1"/>
    </source>
</evidence>
<feature type="domain" description="Alcohol dehydrogenase-like C-terminal" evidence="5">
    <location>
        <begin position="219"/>
        <end position="335"/>
    </location>
</feature>
<evidence type="ECO:0000259" key="5">
    <source>
        <dbReference type="Pfam" id="PF00107"/>
    </source>
</evidence>
<comment type="caution">
    <text evidence="7">The sequence shown here is derived from an EMBL/GenBank/DDBJ whole genome shotgun (WGS) entry which is preliminary data.</text>
</comment>
<dbReference type="PANTHER" id="PTHR43401:SF2">
    <property type="entry name" value="L-THREONINE 3-DEHYDROGENASE"/>
    <property type="match status" value="1"/>
</dbReference>
<dbReference type="Gene3D" id="3.90.180.10">
    <property type="entry name" value="Medium-chain alcohol dehydrogenases, catalytic domain"/>
    <property type="match status" value="2"/>
</dbReference>
<dbReference type="InterPro" id="IPR036291">
    <property type="entry name" value="NAD(P)-bd_dom_sf"/>
</dbReference>
<sequence>MMQEKQNIVLTIPEPKKVALQSLPYPRIKPGYSLIKVEIAPVCIEHQVYNDHTMEWHSDEGHQGHEGVGTICEVAAGSRFREGDRVIIYQGNPCQECFVCKRGLSPTHCMAIPYELFANAGTQAPGSELEALESIGVSNPIDVPGGLKSIENDCGSESGGFGFVQYRIAPDYMIQKIPEELPFRYAALANCSLGCTYTGIEEMNVRKDDWVVVAGVGFIGFGSIINAKYRGARVIVLGRNPFRMEQAKNMGADYIVNPDDPQWLTQIHEITGDLKGADHVIEASGYPYYQHKALQAVRRFGNVWLYGFLVENNDPLPIHLLNEIHNRGVHLSGNHDVHVKHREGLLKMLLNREVQAMADHLITHEYNMSDGATAFEAALSKQAGKIFLYPQENCPHSGMSRQLQALVSSVD</sequence>
<keyword evidence="8" id="KW-1185">Reference proteome</keyword>
<name>A0ABT3SQ22_9GAMM</name>
<comment type="similarity">
    <text evidence="4">Belongs to the zinc-containing alcohol dehydrogenase family.</text>
</comment>
<evidence type="ECO:0000259" key="6">
    <source>
        <dbReference type="Pfam" id="PF08240"/>
    </source>
</evidence>
<organism evidence="7 8">
    <name type="scientific">Candidatus Seongchinamella marina</name>
    <dbReference type="NCBI Taxonomy" id="2518990"/>
    <lineage>
        <taxon>Bacteria</taxon>
        <taxon>Pseudomonadati</taxon>
        <taxon>Pseudomonadota</taxon>
        <taxon>Gammaproteobacteria</taxon>
        <taxon>Cellvibrionales</taxon>
        <taxon>Halieaceae</taxon>
        <taxon>Seongchinamella</taxon>
    </lineage>
</organism>
<dbReference type="InterPro" id="IPR013149">
    <property type="entry name" value="ADH-like_C"/>
</dbReference>
<keyword evidence="1 4" id="KW-0479">Metal-binding</keyword>
<evidence type="ECO:0000256" key="1">
    <source>
        <dbReference type="ARBA" id="ARBA00022723"/>
    </source>
</evidence>
<gene>
    <name evidence="7" type="ORF">EYC87_00540</name>
</gene>
<comment type="cofactor">
    <cofactor evidence="4">
        <name>Zn(2+)</name>
        <dbReference type="ChEBI" id="CHEBI:29105"/>
    </cofactor>
</comment>
<dbReference type="PROSITE" id="PS00059">
    <property type="entry name" value="ADH_ZINC"/>
    <property type="match status" value="1"/>
</dbReference>
<accession>A0ABT3SQ22</accession>
<dbReference type="PANTHER" id="PTHR43401">
    <property type="entry name" value="L-THREONINE 3-DEHYDROGENASE"/>
    <property type="match status" value="1"/>
</dbReference>
<dbReference type="Pfam" id="PF08240">
    <property type="entry name" value="ADH_N"/>
    <property type="match status" value="1"/>
</dbReference>
<dbReference type="InterPro" id="IPR011032">
    <property type="entry name" value="GroES-like_sf"/>
</dbReference>
<dbReference type="EMBL" id="SHNP01000001">
    <property type="protein sequence ID" value="MCX2972071.1"/>
    <property type="molecule type" value="Genomic_DNA"/>
</dbReference>
<dbReference type="RefSeq" id="WP_279251137.1">
    <property type="nucleotide sequence ID" value="NZ_SHNP01000001.1"/>
</dbReference>
<dbReference type="Gene3D" id="3.40.50.720">
    <property type="entry name" value="NAD(P)-binding Rossmann-like Domain"/>
    <property type="match status" value="1"/>
</dbReference>
<keyword evidence="2 4" id="KW-0862">Zinc</keyword>
<dbReference type="InterPro" id="IPR002328">
    <property type="entry name" value="ADH_Zn_CS"/>
</dbReference>
<feature type="domain" description="Alcohol dehydrogenase-like N-terminal" evidence="6">
    <location>
        <begin position="30"/>
        <end position="121"/>
    </location>
</feature>
<reference evidence="7" key="1">
    <citation type="submission" date="2019-02" db="EMBL/GenBank/DDBJ databases">
        <authorList>
            <person name="Li S.-H."/>
        </authorList>
    </citation>
    <scope>NUCLEOTIDE SEQUENCE</scope>
    <source>
        <strain evidence="7">IMCC8485</strain>
    </source>
</reference>